<dbReference type="AlphaFoldDB" id="A0A212K8Z5"/>
<name>A0A212K8Z5_9FIRM</name>
<proteinExistence type="predicted"/>
<dbReference type="InterPro" id="IPR029058">
    <property type="entry name" value="AB_hydrolase_fold"/>
</dbReference>
<dbReference type="Pfam" id="PF11187">
    <property type="entry name" value="Mbeg1-like"/>
    <property type="match status" value="1"/>
</dbReference>
<dbReference type="EMBL" id="FLUN01000001">
    <property type="protein sequence ID" value="SBW08170.1"/>
    <property type="molecule type" value="Genomic_DNA"/>
</dbReference>
<gene>
    <name evidence="1" type="ORF">KL86CLO1_12409</name>
</gene>
<protein>
    <recommendedName>
        <fullName evidence="2">DUF2974 domain-containing protein</fullName>
    </recommendedName>
</protein>
<dbReference type="InterPro" id="IPR024499">
    <property type="entry name" value="Mbeg1-like"/>
</dbReference>
<sequence>MACIFDYLNWRGDLTLNQAPFNDVDNLILCALSYVKLCGIVPGLGSGRAVTLAQAAKKYFAAEGKDKAGSRGFRGNNILLLDALAKFPRYSALLLSDCVDILDPEDEKQFSALTISLGAKSAFVAFRGTDSTLVGWKEDFNMSFLPQVPSQRSAAEYLTAVSERFTSLRAGGHSKGGNLAVYAAAHCGEEVQKKLRAVYNNDGPGFSGGVLTSPEYLAVRDRVHTFVPQSSVVGMLMDHEESYQVVHSTGLGLFQHDPYSWEVMGGDFCLLDTVTDGSRFASATVKSWLAGMDISQREQTVDALFDVLCATNAKTTAELSADWLRSAGAALSELKNMEPGSRRMLFELLKLLVGVVRG</sequence>
<accession>A0A212K8Z5</accession>
<dbReference type="SUPFAM" id="SSF53474">
    <property type="entry name" value="alpha/beta-Hydrolases"/>
    <property type="match status" value="1"/>
</dbReference>
<evidence type="ECO:0000313" key="1">
    <source>
        <dbReference type="EMBL" id="SBW08170.1"/>
    </source>
</evidence>
<organism evidence="1">
    <name type="scientific">uncultured Eubacteriales bacterium</name>
    <dbReference type="NCBI Taxonomy" id="172733"/>
    <lineage>
        <taxon>Bacteria</taxon>
        <taxon>Bacillati</taxon>
        <taxon>Bacillota</taxon>
        <taxon>Clostridia</taxon>
        <taxon>Eubacteriales</taxon>
        <taxon>environmental samples</taxon>
    </lineage>
</organism>
<evidence type="ECO:0008006" key="2">
    <source>
        <dbReference type="Google" id="ProtNLM"/>
    </source>
</evidence>
<reference evidence="1" key="1">
    <citation type="submission" date="2016-04" db="EMBL/GenBank/DDBJ databases">
        <authorList>
            <person name="Evans L.H."/>
            <person name="Alamgir A."/>
            <person name="Owens N."/>
            <person name="Weber N.D."/>
            <person name="Virtaneva K."/>
            <person name="Barbian K."/>
            <person name="Babar A."/>
            <person name="Rosenke K."/>
        </authorList>
    </citation>
    <scope>NUCLEOTIDE SEQUENCE</scope>
    <source>
        <strain evidence="1">86</strain>
    </source>
</reference>